<name>A0A0E9QRZ1_ANGAN</name>
<protein>
    <submittedName>
        <fullName evidence="1">Uncharacterized protein</fullName>
    </submittedName>
</protein>
<reference evidence="1" key="2">
    <citation type="journal article" date="2015" name="Fish Shellfish Immunol.">
        <title>Early steps in the European eel (Anguilla anguilla)-Vibrio vulnificus interaction in the gills: Role of the RtxA13 toxin.</title>
        <authorList>
            <person name="Callol A."/>
            <person name="Pajuelo D."/>
            <person name="Ebbesson L."/>
            <person name="Teles M."/>
            <person name="MacKenzie S."/>
            <person name="Amaro C."/>
        </authorList>
    </citation>
    <scope>NUCLEOTIDE SEQUENCE</scope>
</reference>
<evidence type="ECO:0000313" key="1">
    <source>
        <dbReference type="EMBL" id="JAH19609.1"/>
    </source>
</evidence>
<proteinExistence type="predicted"/>
<reference evidence="1" key="1">
    <citation type="submission" date="2014-11" db="EMBL/GenBank/DDBJ databases">
        <authorList>
            <person name="Amaro Gonzalez C."/>
        </authorList>
    </citation>
    <scope>NUCLEOTIDE SEQUENCE</scope>
</reference>
<accession>A0A0E9QRZ1</accession>
<dbReference type="EMBL" id="GBXM01088968">
    <property type="protein sequence ID" value="JAH19609.1"/>
    <property type="molecule type" value="Transcribed_RNA"/>
</dbReference>
<sequence length="84" mass="9480">MGRYCCIVNKANWVSVFFSFNSQIGDRGQRGVGLHRDTLAPSRCRRMRPRPESGSAAWYRRAIKLKLLSGETVYTCITASLLTP</sequence>
<dbReference type="AlphaFoldDB" id="A0A0E9QRZ1"/>
<organism evidence="1">
    <name type="scientific">Anguilla anguilla</name>
    <name type="common">European freshwater eel</name>
    <name type="synonym">Muraena anguilla</name>
    <dbReference type="NCBI Taxonomy" id="7936"/>
    <lineage>
        <taxon>Eukaryota</taxon>
        <taxon>Metazoa</taxon>
        <taxon>Chordata</taxon>
        <taxon>Craniata</taxon>
        <taxon>Vertebrata</taxon>
        <taxon>Euteleostomi</taxon>
        <taxon>Actinopterygii</taxon>
        <taxon>Neopterygii</taxon>
        <taxon>Teleostei</taxon>
        <taxon>Anguilliformes</taxon>
        <taxon>Anguillidae</taxon>
        <taxon>Anguilla</taxon>
    </lineage>
</organism>